<gene>
    <name evidence="2" type="ORF">L873DRAFT_687801</name>
</gene>
<dbReference type="AlphaFoldDB" id="A0A3N4JWD4"/>
<sequence>MGEPSQAQVNGIIVGLTIGGSIFLIFILTLFHYYSRLMHRPKESPMGSGNMSEA</sequence>
<name>A0A3N4JWD4_9PEZI</name>
<dbReference type="EMBL" id="ML120375">
    <property type="protein sequence ID" value="RPB01132.1"/>
    <property type="molecule type" value="Genomic_DNA"/>
</dbReference>
<organism evidence="2 3">
    <name type="scientific">Choiromyces venosus 120613-1</name>
    <dbReference type="NCBI Taxonomy" id="1336337"/>
    <lineage>
        <taxon>Eukaryota</taxon>
        <taxon>Fungi</taxon>
        <taxon>Dikarya</taxon>
        <taxon>Ascomycota</taxon>
        <taxon>Pezizomycotina</taxon>
        <taxon>Pezizomycetes</taxon>
        <taxon>Pezizales</taxon>
        <taxon>Tuberaceae</taxon>
        <taxon>Choiromyces</taxon>
    </lineage>
</organism>
<keyword evidence="3" id="KW-1185">Reference proteome</keyword>
<keyword evidence="1" id="KW-1133">Transmembrane helix</keyword>
<dbReference type="OrthoDB" id="5397894at2759"/>
<dbReference type="Proteomes" id="UP000276215">
    <property type="component" value="Unassembled WGS sequence"/>
</dbReference>
<protein>
    <submittedName>
        <fullName evidence="2">Uncharacterized protein</fullName>
    </submittedName>
</protein>
<keyword evidence="1" id="KW-0812">Transmembrane</keyword>
<feature type="transmembrane region" description="Helical" evidence="1">
    <location>
        <begin position="12"/>
        <end position="34"/>
    </location>
</feature>
<evidence type="ECO:0000313" key="3">
    <source>
        <dbReference type="Proteomes" id="UP000276215"/>
    </source>
</evidence>
<accession>A0A3N4JWD4</accession>
<evidence type="ECO:0000313" key="2">
    <source>
        <dbReference type="EMBL" id="RPB01132.1"/>
    </source>
</evidence>
<keyword evidence="1" id="KW-0472">Membrane</keyword>
<evidence type="ECO:0000256" key="1">
    <source>
        <dbReference type="SAM" id="Phobius"/>
    </source>
</evidence>
<reference evidence="2 3" key="1">
    <citation type="journal article" date="2018" name="Nat. Ecol. Evol.">
        <title>Pezizomycetes genomes reveal the molecular basis of ectomycorrhizal truffle lifestyle.</title>
        <authorList>
            <person name="Murat C."/>
            <person name="Payen T."/>
            <person name="Noel B."/>
            <person name="Kuo A."/>
            <person name="Morin E."/>
            <person name="Chen J."/>
            <person name="Kohler A."/>
            <person name="Krizsan K."/>
            <person name="Balestrini R."/>
            <person name="Da Silva C."/>
            <person name="Montanini B."/>
            <person name="Hainaut M."/>
            <person name="Levati E."/>
            <person name="Barry K.W."/>
            <person name="Belfiori B."/>
            <person name="Cichocki N."/>
            <person name="Clum A."/>
            <person name="Dockter R.B."/>
            <person name="Fauchery L."/>
            <person name="Guy J."/>
            <person name="Iotti M."/>
            <person name="Le Tacon F."/>
            <person name="Lindquist E.A."/>
            <person name="Lipzen A."/>
            <person name="Malagnac F."/>
            <person name="Mello A."/>
            <person name="Molinier V."/>
            <person name="Miyauchi S."/>
            <person name="Poulain J."/>
            <person name="Riccioni C."/>
            <person name="Rubini A."/>
            <person name="Sitrit Y."/>
            <person name="Splivallo R."/>
            <person name="Traeger S."/>
            <person name="Wang M."/>
            <person name="Zifcakova L."/>
            <person name="Wipf D."/>
            <person name="Zambonelli A."/>
            <person name="Paolocci F."/>
            <person name="Nowrousian M."/>
            <person name="Ottonello S."/>
            <person name="Baldrian P."/>
            <person name="Spatafora J.W."/>
            <person name="Henrissat B."/>
            <person name="Nagy L.G."/>
            <person name="Aury J.M."/>
            <person name="Wincker P."/>
            <person name="Grigoriev I.V."/>
            <person name="Bonfante P."/>
            <person name="Martin F.M."/>
        </authorList>
    </citation>
    <scope>NUCLEOTIDE SEQUENCE [LARGE SCALE GENOMIC DNA]</scope>
    <source>
        <strain evidence="2 3">120613-1</strain>
    </source>
</reference>
<proteinExistence type="predicted"/>